<feature type="compositionally biased region" description="Polar residues" evidence="1">
    <location>
        <begin position="103"/>
        <end position="117"/>
    </location>
</feature>
<gene>
    <name evidence="2" type="primary">90</name>
    <name evidence="2" type="ORF">MYRNA_90</name>
</gene>
<dbReference type="Proteomes" id="UP000001849">
    <property type="component" value="Segment"/>
</dbReference>
<proteinExistence type="predicted"/>
<dbReference type="RefSeq" id="YP_002225001.1">
    <property type="nucleotide sequence ID" value="NC_011273.1"/>
</dbReference>
<name>B5LJ94_9CAUD</name>
<dbReference type="KEGG" id="vg:6920794"/>
<evidence type="ECO:0000256" key="1">
    <source>
        <dbReference type="SAM" id="MobiDB-lite"/>
    </source>
</evidence>
<organism evidence="2 3">
    <name type="scientific">Mycobacterium phage Myrna</name>
    <dbReference type="NCBI Taxonomy" id="546805"/>
    <lineage>
        <taxon>Viruses</taxon>
        <taxon>Duplodnaviria</taxon>
        <taxon>Heunggongvirae</taxon>
        <taxon>Uroviricota</taxon>
        <taxon>Caudoviricetes</taxon>
        <taxon>Ceeclamvirinae</taxon>
        <taxon>Myrnavirus</taxon>
        <taxon>Myrnavirus myrna</taxon>
    </lineage>
</organism>
<accession>B5LJ94</accession>
<dbReference type="EMBL" id="EU826466">
    <property type="protein sequence ID" value="ACH62091.1"/>
    <property type="molecule type" value="Genomic_DNA"/>
</dbReference>
<sequence length="117" mass="13584">MPTPYEKPAPEMHENTEMEFGIRLPNGEEVWPPELYMGKIQYQESAERAIIMSAIADGIRNMGLPFDETLAQFQWLTRYKRTITLTSYLDRVDENPIDHPAMTEQSRYSETGTQDPE</sequence>
<protein>
    <submittedName>
        <fullName evidence="2">Uncharacterized protein</fullName>
    </submittedName>
</protein>
<dbReference type="Pfam" id="PF24000">
    <property type="entry name" value="DUF7316"/>
    <property type="match status" value="1"/>
</dbReference>
<reference evidence="2 3" key="1">
    <citation type="submission" date="2008-06" db="EMBL/GenBank/DDBJ databases">
        <authorList>
            <person name="Smith A.L."/>
            <person name="Paladin E.C."/>
            <person name="Jacobs-Sera D."/>
            <person name="Hendirx R.W."/>
            <person name="Hatfull G.F."/>
        </authorList>
    </citation>
    <scope>NUCLEOTIDE SEQUENCE [LARGE SCALE GENOMIC DNA]</scope>
</reference>
<feature type="region of interest" description="Disordered" evidence="1">
    <location>
        <begin position="93"/>
        <end position="117"/>
    </location>
</feature>
<dbReference type="InterPro" id="IPR055740">
    <property type="entry name" value="DUF7316"/>
</dbReference>
<keyword evidence="3" id="KW-1185">Reference proteome</keyword>
<evidence type="ECO:0000313" key="3">
    <source>
        <dbReference type="Proteomes" id="UP000001849"/>
    </source>
</evidence>
<dbReference type="GeneID" id="6920794"/>
<evidence type="ECO:0000313" key="2">
    <source>
        <dbReference type="EMBL" id="ACH62091.1"/>
    </source>
</evidence>